<feature type="signal peptide" evidence="4">
    <location>
        <begin position="1"/>
        <end position="23"/>
    </location>
</feature>
<name>A0A1W1Y9G0_9FLAO</name>
<dbReference type="AlphaFoldDB" id="A0A1W1Y9G0"/>
<proteinExistence type="predicted"/>
<gene>
    <name evidence="6" type="ORF">SAMN06296427_101146</name>
</gene>
<evidence type="ECO:0000256" key="4">
    <source>
        <dbReference type="SAM" id="SignalP"/>
    </source>
</evidence>
<evidence type="ECO:0000256" key="1">
    <source>
        <dbReference type="ARBA" id="ARBA00004442"/>
    </source>
</evidence>
<dbReference type="STRING" id="1434700.SAMN06296427_101146"/>
<feature type="chain" id="PRO_5012867989" evidence="4">
    <location>
        <begin position="24"/>
        <end position="932"/>
    </location>
</feature>
<dbReference type="OrthoDB" id="1682379at2"/>
<dbReference type="Pfam" id="PF14905">
    <property type="entry name" value="OMP_b-brl_3"/>
    <property type="match status" value="1"/>
</dbReference>
<keyword evidence="3" id="KW-0998">Cell outer membrane</keyword>
<reference evidence="6 7" key="1">
    <citation type="submission" date="2017-04" db="EMBL/GenBank/DDBJ databases">
        <authorList>
            <person name="Afonso C.L."/>
            <person name="Miller P.J."/>
            <person name="Scott M.A."/>
            <person name="Spackman E."/>
            <person name="Goraichik I."/>
            <person name="Dimitrov K.M."/>
            <person name="Suarez D.L."/>
            <person name="Swayne D.E."/>
        </authorList>
    </citation>
    <scope>NUCLEOTIDE SEQUENCE [LARGE SCALE GENOMIC DNA]</scope>
    <source>
        <strain evidence="6 7">CGMCC 1.12708</strain>
    </source>
</reference>
<dbReference type="InterPro" id="IPR041700">
    <property type="entry name" value="OMP_b-brl_3"/>
</dbReference>
<dbReference type="InterPro" id="IPR036942">
    <property type="entry name" value="Beta-barrel_TonB_sf"/>
</dbReference>
<keyword evidence="4" id="KW-0732">Signal</keyword>
<dbReference type="Proteomes" id="UP000192393">
    <property type="component" value="Unassembled WGS sequence"/>
</dbReference>
<dbReference type="GO" id="GO:0009279">
    <property type="term" value="C:cell outer membrane"/>
    <property type="evidence" value="ECO:0007669"/>
    <property type="project" value="UniProtKB-SubCell"/>
</dbReference>
<dbReference type="RefSeq" id="WP_084015361.1">
    <property type="nucleotide sequence ID" value="NZ_FWXS01000001.1"/>
</dbReference>
<evidence type="ECO:0000256" key="2">
    <source>
        <dbReference type="ARBA" id="ARBA00023136"/>
    </source>
</evidence>
<organism evidence="6 7">
    <name type="scientific">Moheibacter sediminis</name>
    <dbReference type="NCBI Taxonomy" id="1434700"/>
    <lineage>
        <taxon>Bacteria</taxon>
        <taxon>Pseudomonadati</taxon>
        <taxon>Bacteroidota</taxon>
        <taxon>Flavobacteriia</taxon>
        <taxon>Flavobacteriales</taxon>
        <taxon>Weeksellaceae</taxon>
        <taxon>Moheibacter</taxon>
    </lineage>
</organism>
<feature type="domain" description="Outer membrane protein beta-barrel" evidence="5">
    <location>
        <begin position="455"/>
        <end position="771"/>
    </location>
</feature>
<evidence type="ECO:0000313" key="6">
    <source>
        <dbReference type="EMBL" id="SMC32850.1"/>
    </source>
</evidence>
<evidence type="ECO:0000256" key="3">
    <source>
        <dbReference type="ARBA" id="ARBA00023237"/>
    </source>
</evidence>
<dbReference type="EMBL" id="FWXS01000001">
    <property type="protein sequence ID" value="SMC32850.1"/>
    <property type="molecule type" value="Genomic_DNA"/>
</dbReference>
<protein>
    <submittedName>
        <fullName evidence="6">Outer membrane protein beta-barrel family protein</fullName>
    </submittedName>
</protein>
<keyword evidence="2" id="KW-0472">Membrane</keyword>
<evidence type="ECO:0000259" key="5">
    <source>
        <dbReference type="Pfam" id="PF14905"/>
    </source>
</evidence>
<evidence type="ECO:0000313" key="7">
    <source>
        <dbReference type="Proteomes" id="UP000192393"/>
    </source>
</evidence>
<sequence>MKIITRFNLFFILFLILLFKAQAQNTVTISGTALDELKFPVEAATVYLSQKKDSTVIDYTITDKEGKFKLEIKKINEPVFFRISDDLNGDYFTEFSSLTENKELGEVSLSTAINLNEAIITGAPPIRIKTDTLEFNASSFKVRPDANVETLLKQLPGVDIDEDGKITVNGKEVNQILVNGKPFFDKDGKIALQNLPANIINKVQVTDTKTKKEELAGDKASGNNSSINLTIDEDKNKGFMLKALAGYGTDERYESSLMMNYFKGNTKLSVLGSSNNINSVGFSMNDIFDNMSGGRNRSIMMSDNGSFGINGINFGGSGNGITQSNIGGINYSDTWAKDIDVNGSYFYTDSDTKNNNRTIQQNLLPNNTYTTESVSTSRDQSSNHNFTTNFEVKIDSTSSIWFEPGYAYNKTKSFNDFRNFSVNELGELLNESTGTSNNEQTKQTFSNNINFFKSFKNKTQISLGFSNNNSRDKGDGINVSNTYFYQSGDADDIRNQYTQDRNRQDEFEFNFEYELPILDSANLAIGVDYTIRNLRDNTYTFDYDEVFGDYVNENELLSFELSSDFNSVNPFATYKIRKKKFNASFSGGVEFLTQKNSGNYMSENYYLKQNYALPTFSVNGNYRMGKGSSIYANYNYEVNLPSAQQLLPIENLANPLNTYIGNPDLEPTKTHSIYAGWNNFNFQSKTGYNIHFGGNFQEVGITNYRIIDENFATTSTYRNVKGNYNLWGGINFNKSFTKDQNKFRVGGGININHSNNKGFVDGEEFISKNYSITPRINFNWDLGNILTINPSYNLRYQFNQYENYRIEESTNIVHNIKLTTTNYWPKNFVFGNDFGYTYNSNIADGFKKDFFLWNTSLAYNFWKDQLTFKVKVYDVLNQNTGDRRTVSDTYISDVQNDVLQRYVMFSLGFKLDKFGGKSDKRPGRGGRIMIFD</sequence>
<keyword evidence="7" id="KW-1185">Reference proteome</keyword>
<comment type="subcellular location">
    <subcellularLocation>
        <location evidence="1">Cell outer membrane</location>
    </subcellularLocation>
</comment>
<dbReference type="Gene3D" id="2.40.170.20">
    <property type="entry name" value="TonB-dependent receptor, beta-barrel domain"/>
    <property type="match status" value="1"/>
</dbReference>
<dbReference type="SUPFAM" id="SSF56935">
    <property type="entry name" value="Porins"/>
    <property type="match status" value="1"/>
</dbReference>
<accession>A0A1W1Y9G0</accession>